<dbReference type="Proteomes" id="UP000242254">
    <property type="component" value="Unassembled WGS sequence"/>
</dbReference>
<keyword evidence="2" id="KW-0378">Hydrolase</keyword>
<dbReference type="GO" id="GO:0070290">
    <property type="term" value="F:N-acylphosphatidylethanolamine-specific phospholipase D activity"/>
    <property type="evidence" value="ECO:0007669"/>
    <property type="project" value="TreeGrafter"/>
</dbReference>
<dbReference type="GeneID" id="35445781"/>
<evidence type="ECO:0000313" key="3">
    <source>
        <dbReference type="Proteomes" id="UP000242254"/>
    </source>
</evidence>
<dbReference type="GO" id="GO:0070292">
    <property type="term" value="P:N-acylphosphatidylethanolamine metabolic process"/>
    <property type="evidence" value="ECO:0007669"/>
    <property type="project" value="TreeGrafter"/>
</dbReference>
<keyword evidence="3" id="KW-1185">Reference proteome</keyword>
<gene>
    <name evidence="2" type="ORF">RHIMIDRAFT_312253</name>
</gene>
<dbReference type="RefSeq" id="XP_023467622.1">
    <property type="nucleotide sequence ID" value="XM_023614792.1"/>
</dbReference>
<feature type="domain" description="Metallo-beta-lactamase" evidence="1">
    <location>
        <begin position="146"/>
        <end position="335"/>
    </location>
</feature>
<dbReference type="EMBL" id="KZ303846">
    <property type="protein sequence ID" value="PHZ13914.1"/>
    <property type="molecule type" value="Genomic_DNA"/>
</dbReference>
<protein>
    <submittedName>
        <fullName evidence="2">Metallo-hydrolase/oxidoreductase</fullName>
    </submittedName>
</protein>
<dbReference type="AlphaFoldDB" id="A0A2G4SYU5"/>
<dbReference type="STRING" id="1340429.A0A2G4SYU5"/>
<proteinExistence type="predicted"/>
<evidence type="ECO:0000313" key="2">
    <source>
        <dbReference type="EMBL" id="PHZ13914.1"/>
    </source>
</evidence>
<dbReference type="PANTHER" id="PTHR15032">
    <property type="entry name" value="N-ACYL-PHOSPHATIDYLETHANOLAMINE-HYDROLYZING PHOSPHOLIPASE D"/>
    <property type="match status" value="1"/>
</dbReference>
<dbReference type="GO" id="GO:0070291">
    <property type="term" value="P:N-acylethanolamine metabolic process"/>
    <property type="evidence" value="ECO:0007669"/>
    <property type="project" value="TreeGrafter"/>
</dbReference>
<name>A0A2G4SYU5_RHIZD</name>
<dbReference type="GO" id="GO:0005737">
    <property type="term" value="C:cytoplasm"/>
    <property type="evidence" value="ECO:0007669"/>
    <property type="project" value="TreeGrafter"/>
</dbReference>
<dbReference type="Gene3D" id="3.60.15.10">
    <property type="entry name" value="Ribonuclease Z/Hydroxyacylglutathione hydrolase-like"/>
    <property type="match status" value="1"/>
</dbReference>
<sequence length="378" mass="43602">MNKRPSFVNFPIPFDHPYTIPTLLATVSASALLYYSLQASHKRDLKEAIRQQVIYKRRHLKRKEDKFASLKIEKQYVNPFKEWNANVPLWEYILYWLGIGRHDYSAKDLERLHVIRPNLDKLVEKNVSFIWLGQSTCLFSLDGLTILTDPVLDHKKRAKPCPCQIEDLMGVVDIVLVSHNHFDHLDENVVKGLGNKVTWYIPLGLREWFVKRGVDNVIELDWWQEIHHKDRPDILIACVPAMHSSCSFWDKDESLWCSFVVKSKQHKLFFCGDTGYVPELFQSIRDLYAPFTIAALPIGTYEPPSIFKSLHMNPTEAIQAHHDLGSPCISIGIHWGTFHLSNESYLSPPELLARLWAAQNTNGSQFITTSLGQLIDIE</sequence>
<dbReference type="InterPro" id="IPR036866">
    <property type="entry name" value="RibonucZ/Hydroxyglut_hydro"/>
</dbReference>
<accession>A0A2G4SYU5</accession>
<dbReference type="SUPFAM" id="SSF56281">
    <property type="entry name" value="Metallo-hydrolase/oxidoreductase"/>
    <property type="match status" value="1"/>
</dbReference>
<evidence type="ECO:0000259" key="1">
    <source>
        <dbReference type="Pfam" id="PF12706"/>
    </source>
</evidence>
<dbReference type="Pfam" id="PF12706">
    <property type="entry name" value="Lactamase_B_2"/>
    <property type="match status" value="1"/>
</dbReference>
<organism evidence="2 3">
    <name type="scientific">Rhizopus microsporus ATCC 52813</name>
    <dbReference type="NCBI Taxonomy" id="1340429"/>
    <lineage>
        <taxon>Eukaryota</taxon>
        <taxon>Fungi</taxon>
        <taxon>Fungi incertae sedis</taxon>
        <taxon>Mucoromycota</taxon>
        <taxon>Mucoromycotina</taxon>
        <taxon>Mucoromycetes</taxon>
        <taxon>Mucorales</taxon>
        <taxon>Mucorineae</taxon>
        <taxon>Rhizopodaceae</taxon>
        <taxon>Rhizopus</taxon>
    </lineage>
</organism>
<reference evidence="2 3" key="1">
    <citation type="journal article" date="2016" name="Proc. Natl. Acad. Sci. U.S.A.">
        <title>Lipid metabolic changes in an early divergent fungus govern the establishment of a mutualistic symbiosis with endobacteria.</title>
        <authorList>
            <person name="Lastovetsky O.A."/>
            <person name="Gaspar M.L."/>
            <person name="Mondo S.J."/>
            <person name="LaButti K.M."/>
            <person name="Sandor L."/>
            <person name="Grigoriev I.V."/>
            <person name="Henry S.A."/>
            <person name="Pawlowska T.E."/>
        </authorList>
    </citation>
    <scope>NUCLEOTIDE SEQUENCE [LARGE SCALE GENOMIC DNA]</scope>
    <source>
        <strain evidence="2 3">ATCC 52813</strain>
    </source>
</reference>
<dbReference type="PANTHER" id="PTHR15032:SF4">
    <property type="entry name" value="N-ACYL-PHOSPHATIDYLETHANOLAMINE-HYDROLYZING PHOSPHOLIPASE D"/>
    <property type="match status" value="1"/>
</dbReference>
<dbReference type="InterPro" id="IPR001279">
    <property type="entry name" value="Metallo-B-lactamas"/>
</dbReference>